<dbReference type="OrthoDB" id="406368at2759"/>
<reference evidence="2 3" key="1">
    <citation type="journal article" date="2011" name="Science">
        <title>The ecoresponsive genome of Daphnia pulex.</title>
        <authorList>
            <person name="Colbourne J.K."/>
            <person name="Pfrender M.E."/>
            <person name="Gilbert D."/>
            <person name="Thomas W.K."/>
            <person name="Tucker A."/>
            <person name="Oakley T.H."/>
            <person name="Tokishita S."/>
            <person name="Aerts A."/>
            <person name="Arnold G.J."/>
            <person name="Basu M.K."/>
            <person name="Bauer D.J."/>
            <person name="Caceres C.E."/>
            <person name="Carmel L."/>
            <person name="Casola C."/>
            <person name="Choi J.H."/>
            <person name="Detter J.C."/>
            <person name="Dong Q."/>
            <person name="Dusheyko S."/>
            <person name="Eads B.D."/>
            <person name="Frohlich T."/>
            <person name="Geiler-Samerotte K.A."/>
            <person name="Gerlach D."/>
            <person name="Hatcher P."/>
            <person name="Jogdeo S."/>
            <person name="Krijgsveld J."/>
            <person name="Kriventseva E.V."/>
            <person name="Kultz D."/>
            <person name="Laforsch C."/>
            <person name="Lindquist E."/>
            <person name="Lopez J."/>
            <person name="Manak J.R."/>
            <person name="Muller J."/>
            <person name="Pangilinan J."/>
            <person name="Patwardhan R.P."/>
            <person name="Pitluck S."/>
            <person name="Pritham E.J."/>
            <person name="Rechtsteiner A."/>
            <person name="Rho M."/>
            <person name="Rogozin I.B."/>
            <person name="Sakarya O."/>
            <person name="Salamov A."/>
            <person name="Schaack S."/>
            <person name="Shapiro H."/>
            <person name="Shiga Y."/>
            <person name="Skalitzky C."/>
            <person name="Smith Z."/>
            <person name="Souvorov A."/>
            <person name="Sung W."/>
            <person name="Tang Z."/>
            <person name="Tsuchiya D."/>
            <person name="Tu H."/>
            <person name="Vos H."/>
            <person name="Wang M."/>
            <person name="Wolf Y.I."/>
            <person name="Yamagata H."/>
            <person name="Yamada T."/>
            <person name="Ye Y."/>
            <person name="Shaw J.R."/>
            <person name="Andrews J."/>
            <person name="Crease T.J."/>
            <person name="Tang H."/>
            <person name="Lucas S.M."/>
            <person name="Robertson H.M."/>
            <person name="Bork P."/>
            <person name="Koonin E.V."/>
            <person name="Zdobnov E.M."/>
            <person name="Grigoriev I.V."/>
            <person name="Lynch M."/>
            <person name="Boore J.L."/>
        </authorList>
    </citation>
    <scope>NUCLEOTIDE SEQUENCE [LARGE SCALE GENOMIC DNA]</scope>
</reference>
<evidence type="ECO:0000313" key="2">
    <source>
        <dbReference type="EMBL" id="EFX90300.1"/>
    </source>
</evidence>
<evidence type="ECO:0000313" key="3">
    <source>
        <dbReference type="Proteomes" id="UP000000305"/>
    </source>
</evidence>
<dbReference type="eggNOG" id="ENOG502QUIJ">
    <property type="taxonomic scope" value="Eukaryota"/>
</dbReference>
<dbReference type="Pfam" id="PF07004">
    <property type="entry name" value="SHIPPO-rpt"/>
    <property type="match status" value="5"/>
</dbReference>
<name>E9FQW4_DAPPU</name>
<dbReference type="Proteomes" id="UP000000305">
    <property type="component" value="Unassembled WGS sequence"/>
</dbReference>
<proteinExistence type="predicted"/>
<dbReference type="HOGENOM" id="CLU_834858_0_0_1"/>
<dbReference type="AlphaFoldDB" id="E9FQW4"/>
<dbReference type="OMA" id="KWIYRSA"/>
<dbReference type="GO" id="GO:0005856">
    <property type="term" value="C:cytoskeleton"/>
    <property type="evidence" value="ECO:0000318"/>
    <property type="project" value="GO_Central"/>
</dbReference>
<organism evidence="2 3">
    <name type="scientific">Daphnia pulex</name>
    <name type="common">Water flea</name>
    <dbReference type="NCBI Taxonomy" id="6669"/>
    <lineage>
        <taxon>Eukaryota</taxon>
        <taxon>Metazoa</taxon>
        <taxon>Ecdysozoa</taxon>
        <taxon>Arthropoda</taxon>
        <taxon>Crustacea</taxon>
        <taxon>Branchiopoda</taxon>
        <taxon>Diplostraca</taxon>
        <taxon>Cladocera</taxon>
        <taxon>Anomopoda</taxon>
        <taxon>Daphniidae</taxon>
        <taxon>Daphnia</taxon>
    </lineage>
</organism>
<protein>
    <submittedName>
        <fullName evidence="2">Uncharacterized protein</fullName>
    </submittedName>
</protein>
<dbReference type="STRING" id="6669.E9FQW4"/>
<feature type="region of interest" description="Disordered" evidence="1">
    <location>
        <begin position="254"/>
        <end position="333"/>
    </location>
</feature>
<evidence type="ECO:0000256" key="1">
    <source>
        <dbReference type="SAM" id="MobiDB-lite"/>
    </source>
</evidence>
<feature type="region of interest" description="Disordered" evidence="1">
    <location>
        <begin position="1"/>
        <end position="73"/>
    </location>
</feature>
<dbReference type="InterPro" id="IPR010736">
    <property type="entry name" value="SHIPPO-rpt"/>
</dbReference>
<dbReference type="InParanoid" id="E9FQW4"/>
<dbReference type="InterPro" id="IPR051291">
    <property type="entry name" value="CIMAP"/>
</dbReference>
<feature type="compositionally biased region" description="Polar residues" evidence="1">
    <location>
        <begin position="281"/>
        <end position="298"/>
    </location>
</feature>
<dbReference type="PANTHER" id="PTHR21580:SF28">
    <property type="entry name" value="BOREALIN N-TERMINAL DOMAIN-CONTAINING PROTEIN-RELATED"/>
    <property type="match status" value="1"/>
</dbReference>
<dbReference type="PhylomeDB" id="E9FQW4"/>
<dbReference type="KEGG" id="dpx:DAPPUDRAFT_309816"/>
<keyword evidence="3" id="KW-1185">Reference proteome</keyword>
<dbReference type="EMBL" id="GL732523">
    <property type="protein sequence ID" value="EFX90300.1"/>
    <property type="molecule type" value="Genomic_DNA"/>
</dbReference>
<sequence>MSPALVNGSGGGGGGSTGALTLRRGPIAAEFQGPGPAAVSLPSTIGKSTSESTKGRAPAFSFGIRHNPGKTSLGPGPGQYNVARLHHKAPENHFIRCIQCNLTKTPNLGDYNPEKGGKFVGESSPSFTFGAKVKDERKDNLPAFIQKLMRQYRCFYTHITIFDCRIGNRNEFHDSRYGAKSIPSFELFFFVLSGLDTFCVFGDSCRAVLRVLPYHYYFDPCAEKTCTAPNAYSLPPALGTGLAPAFSISGRGKSPIDERVLNPGPGAYESGNQDKYKARSPSYSISSRTNIPTDQTQKPGPGAHSPEKIKQESSPAHTFGMKHSPYLGKLKGL</sequence>
<accession>E9FQW4</accession>
<feature type="compositionally biased region" description="Polar residues" evidence="1">
    <location>
        <begin position="41"/>
        <end position="52"/>
    </location>
</feature>
<gene>
    <name evidence="2" type="ORF">DAPPUDRAFT_309816</name>
</gene>
<dbReference type="PANTHER" id="PTHR21580">
    <property type="entry name" value="SHIPPO-1-RELATED"/>
    <property type="match status" value="1"/>
</dbReference>
<feature type="compositionally biased region" description="Gly residues" evidence="1">
    <location>
        <begin position="8"/>
        <end position="17"/>
    </location>
</feature>